<dbReference type="PRINTS" id="PR00404">
    <property type="entry name" value="MADSDOMAIN"/>
</dbReference>
<evidence type="ECO:0000256" key="2">
    <source>
        <dbReference type="ARBA" id="ARBA00023015"/>
    </source>
</evidence>
<dbReference type="SMART" id="SM00432">
    <property type="entry name" value="MADS"/>
    <property type="match status" value="1"/>
</dbReference>
<dbReference type="AlphaFoldDB" id="A0AA88U9Z7"/>
<dbReference type="CDD" id="cd00266">
    <property type="entry name" value="MADS_SRF_like"/>
    <property type="match status" value="1"/>
</dbReference>
<dbReference type="SUPFAM" id="SSF55455">
    <property type="entry name" value="SRF-like"/>
    <property type="match status" value="1"/>
</dbReference>
<dbReference type="GO" id="GO:0046983">
    <property type="term" value="F:protein dimerization activity"/>
    <property type="evidence" value="ECO:0007669"/>
    <property type="project" value="InterPro"/>
</dbReference>
<dbReference type="GO" id="GO:0000981">
    <property type="term" value="F:DNA-binding transcription factor activity, RNA polymerase II-specific"/>
    <property type="evidence" value="ECO:0007669"/>
    <property type="project" value="InterPro"/>
</dbReference>
<name>A0AA88U9Z7_9ASTE</name>
<evidence type="ECO:0000313" key="8">
    <source>
        <dbReference type="Proteomes" id="UP001187471"/>
    </source>
</evidence>
<protein>
    <recommendedName>
        <fullName evidence="6">MADS-box domain-containing protein</fullName>
    </recommendedName>
</protein>
<keyword evidence="4" id="KW-0804">Transcription</keyword>
<keyword evidence="8" id="KW-1185">Reference proteome</keyword>
<comment type="subcellular location">
    <subcellularLocation>
        <location evidence="1">Nucleus</location>
    </subcellularLocation>
</comment>
<dbReference type="PROSITE" id="PS50066">
    <property type="entry name" value="MADS_BOX_2"/>
    <property type="match status" value="1"/>
</dbReference>
<reference evidence="7" key="1">
    <citation type="submission" date="2022-12" db="EMBL/GenBank/DDBJ databases">
        <title>Draft genome assemblies for two species of Escallonia (Escalloniales).</title>
        <authorList>
            <person name="Chanderbali A."/>
            <person name="Dervinis C."/>
            <person name="Anghel I."/>
            <person name="Soltis D."/>
            <person name="Soltis P."/>
            <person name="Zapata F."/>
        </authorList>
    </citation>
    <scope>NUCLEOTIDE SEQUENCE</scope>
    <source>
        <strain evidence="7">UCBG92.1500</strain>
        <tissue evidence="7">Leaf</tissue>
    </source>
</reference>
<accession>A0AA88U9Z7</accession>
<gene>
    <name evidence="7" type="ORF">RJ640_016737</name>
</gene>
<evidence type="ECO:0000256" key="4">
    <source>
        <dbReference type="ARBA" id="ARBA00023163"/>
    </source>
</evidence>
<dbReference type="Pfam" id="PF00319">
    <property type="entry name" value="SRF-TF"/>
    <property type="match status" value="1"/>
</dbReference>
<evidence type="ECO:0000313" key="7">
    <source>
        <dbReference type="EMBL" id="KAK2974251.1"/>
    </source>
</evidence>
<dbReference type="Gene3D" id="3.40.1810.10">
    <property type="entry name" value="Transcription factor, MADS-box"/>
    <property type="match status" value="1"/>
</dbReference>
<evidence type="ECO:0000256" key="5">
    <source>
        <dbReference type="ARBA" id="ARBA00023242"/>
    </source>
</evidence>
<sequence length="245" mass="27744">MVRSKVNLEYIANDSRRKSCFRKRRRGLIKKVQELSTLCGVDACAILFGENHHDPEVWPTALEAQRVIADFRRMPHHRRGHRMATQESFTTERITKFGEKHKKLQSDNRQIALNCLMSECLAGQSLDSIDFRDAYDIGWKANSKIGDIARRIAQLKEENLRRQGVAPMNGTSNVTNGAEVMSMTPEEIVPMHYLSPPMNTANQYQPTMDCVLIPNVQPGFGYNESMPPLPYAYSSDAPGPSSIYL</sequence>
<feature type="domain" description="MADS-box" evidence="6">
    <location>
        <begin position="1"/>
        <end position="51"/>
    </location>
</feature>
<keyword evidence="2" id="KW-0805">Transcription regulation</keyword>
<dbReference type="GO" id="GO:0005634">
    <property type="term" value="C:nucleus"/>
    <property type="evidence" value="ECO:0007669"/>
    <property type="project" value="UniProtKB-SubCell"/>
</dbReference>
<dbReference type="Proteomes" id="UP001187471">
    <property type="component" value="Unassembled WGS sequence"/>
</dbReference>
<organism evidence="7 8">
    <name type="scientific">Escallonia rubra</name>
    <dbReference type="NCBI Taxonomy" id="112253"/>
    <lineage>
        <taxon>Eukaryota</taxon>
        <taxon>Viridiplantae</taxon>
        <taxon>Streptophyta</taxon>
        <taxon>Embryophyta</taxon>
        <taxon>Tracheophyta</taxon>
        <taxon>Spermatophyta</taxon>
        <taxon>Magnoliopsida</taxon>
        <taxon>eudicotyledons</taxon>
        <taxon>Gunneridae</taxon>
        <taxon>Pentapetalae</taxon>
        <taxon>asterids</taxon>
        <taxon>campanulids</taxon>
        <taxon>Escalloniales</taxon>
        <taxon>Escalloniaceae</taxon>
        <taxon>Escallonia</taxon>
    </lineage>
</organism>
<dbReference type="EMBL" id="JAVXUO010002326">
    <property type="protein sequence ID" value="KAK2974251.1"/>
    <property type="molecule type" value="Genomic_DNA"/>
</dbReference>
<dbReference type="GO" id="GO:0045944">
    <property type="term" value="P:positive regulation of transcription by RNA polymerase II"/>
    <property type="evidence" value="ECO:0007669"/>
    <property type="project" value="InterPro"/>
</dbReference>
<dbReference type="GO" id="GO:0000987">
    <property type="term" value="F:cis-regulatory region sequence-specific DNA binding"/>
    <property type="evidence" value="ECO:0007669"/>
    <property type="project" value="InterPro"/>
</dbReference>
<dbReference type="InterPro" id="IPR050142">
    <property type="entry name" value="MADS-box/MEF2_TF"/>
</dbReference>
<evidence type="ECO:0000259" key="6">
    <source>
        <dbReference type="PROSITE" id="PS50066"/>
    </source>
</evidence>
<keyword evidence="5" id="KW-0539">Nucleus</keyword>
<dbReference type="InterPro" id="IPR002100">
    <property type="entry name" value="TF_MADSbox"/>
</dbReference>
<proteinExistence type="predicted"/>
<evidence type="ECO:0000256" key="3">
    <source>
        <dbReference type="ARBA" id="ARBA00023125"/>
    </source>
</evidence>
<dbReference type="InterPro" id="IPR036879">
    <property type="entry name" value="TF_MADSbox_sf"/>
</dbReference>
<dbReference type="PANTHER" id="PTHR48019">
    <property type="entry name" value="SERUM RESPONSE FACTOR HOMOLOG"/>
    <property type="match status" value="1"/>
</dbReference>
<comment type="caution">
    <text evidence="7">The sequence shown here is derived from an EMBL/GenBank/DDBJ whole genome shotgun (WGS) entry which is preliminary data.</text>
</comment>
<keyword evidence="3" id="KW-0238">DNA-binding</keyword>
<dbReference type="InterPro" id="IPR033897">
    <property type="entry name" value="SRF-like_MADS-box"/>
</dbReference>
<evidence type="ECO:0000256" key="1">
    <source>
        <dbReference type="ARBA" id="ARBA00004123"/>
    </source>
</evidence>